<dbReference type="GO" id="GO:0055085">
    <property type="term" value="P:transmembrane transport"/>
    <property type="evidence" value="ECO:0007669"/>
    <property type="project" value="InterPro"/>
</dbReference>
<sequence length="268" mass="28823">MLGLATAAGAETGEDAPWRLGVHPFVATTEVMERFRPLVDHLSAETGEAFELHVANSYGAHVRAVGDGDVDLAYIGPAGFVRLWETHGEHPVLAREVLGSGASFRGVLVVREDHAIETLAQVAGHSVAFVDVDSTMGYRMPMALLERAGVAADDLGQKQFFGNHFDTASAVLLGDADVAAMREEMFERFEGRGLRALAYTPAVPRHPFVARRGLDAERREQWSAILIGLSGHADGPAVFAALGGNVAEFVSGTAEEYRGLREMLEVTR</sequence>
<dbReference type="PANTHER" id="PTHR35841">
    <property type="entry name" value="PHOSPHONATES-BINDING PERIPLASMIC PROTEIN"/>
    <property type="match status" value="1"/>
</dbReference>
<evidence type="ECO:0000256" key="1">
    <source>
        <dbReference type="ARBA" id="ARBA00007162"/>
    </source>
</evidence>
<accession>A0A1V2ZVN6</accession>
<keyword evidence="4" id="KW-1185">Reference proteome</keyword>
<evidence type="ECO:0000256" key="2">
    <source>
        <dbReference type="ARBA" id="ARBA00022729"/>
    </source>
</evidence>
<protein>
    <recommendedName>
        <fullName evidence="5">Phosphonate ABC transporter substrate-binding protein</fullName>
    </recommendedName>
</protein>
<dbReference type="STRING" id="252474.B1A74_12735"/>
<reference evidence="3 4" key="1">
    <citation type="submission" date="2017-02" db="EMBL/GenBank/DDBJ databases">
        <title>Genomic diversity within the haloalkaliphilic genus Thioalkalivibrio.</title>
        <authorList>
            <person name="Ahn A.-C."/>
            <person name="Meier-Kolthoff J."/>
            <person name="Overmars L."/>
            <person name="Richter M."/>
            <person name="Woyke T."/>
            <person name="Sorokin D.Y."/>
            <person name="Muyzer G."/>
        </authorList>
    </citation>
    <scope>NUCLEOTIDE SEQUENCE [LARGE SCALE GENOMIC DNA]</scope>
    <source>
        <strain evidence="3 4">HL17</strain>
    </source>
</reference>
<gene>
    <name evidence="3" type="ORF">B1A74_12735</name>
</gene>
<dbReference type="PANTHER" id="PTHR35841:SF1">
    <property type="entry name" value="PHOSPHONATES-BINDING PERIPLASMIC PROTEIN"/>
    <property type="match status" value="1"/>
</dbReference>
<dbReference type="AlphaFoldDB" id="A0A1V2ZVN6"/>
<evidence type="ECO:0000313" key="3">
    <source>
        <dbReference type="EMBL" id="OOC09115.1"/>
    </source>
</evidence>
<dbReference type="Proteomes" id="UP000189177">
    <property type="component" value="Unassembled WGS sequence"/>
</dbReference>
<evidence type="ECO:0000313" key="4">
    <source>
        <dbReference type="Proteomes" id="UP000189177"/>
    </source>
</evidence>
<keyword evidence="2" id="KW-0732">Signal</keyword>
<dbReference type="InterPro" id="IPR005770">
    <property type="entry name" value="PhnD"/>
</dbReference>
<organism evidence="3 4">
    <name type="scientific">Thioalkalivibrio halophilus</name>
    <dbReference type="NCBI Taxonomy" id="252474"/>
    <lineage>
        <taxon>Bacteria</taxon>
        <taxon>Pseudomonadati</taxon>
        <taxon>Pseudomonadota</taxon>
        <taxon>Gammaproteobacteria</taxon>
        <taxon>Chromatiales</taxon>
        <taxon>Ectothiorhodospiraceae</taxon>
        <taxon>Thioalkalivibrio</taxon>
    </lineage>
</organism>
<name>A0A1V2ZVN6_9GAMM</name>
<dbReference type="EMBL" id="MUZR01000062">
    <property type="protein sequence ID" value="OOC09115.1"/>
    <property type="molecule type" value="Genomic_DNA"/>
</dbReference>
<comment type="caution">
    <text evidence="3">The sequence shown here is derived from an EMBL/GenBank/DDBJ whole genome shotgun (WGS) entry which is preliminary data.</text>
</comment>
<evidence type="ECO:0008006" key="5">
    <source>
        <dbReference type="Google" id="ProtNLM"/>
    </source>
</evidence>
<proteinExistence type="inferred from homology"/>
<dbReference type="GO" id="GO:0043190">
    <property type="term" value="C:ATP-binding cassette (ABC) transporter complex"/>
    <property type="evidence" value="ECO:0007669"/>
    <property type="project" value="InterPro"/>
</dbReference>
<dbReference type="SUPFAM" id="SSF53850">
    <property type="entry name" value="Periplasmic binding protein-like II"/>
    <property type="match status" value="1"/>
</dbReference>
<dbReference type="Gene3D" id="3.40.190.10">
    <property type="entry name" value="Periplasmic binding protein-like II"/>
    <property type="match status" value="2"/>
</dbReference>
<comment type="similarity">
    <text evidence="1">Belongs to the phosphate/phosphite/phosphonate binding protein family.</text>
</comment>
<dbReference type="Pfam" id="PF12974">
    <property type="entry name" value="Phosphonate-bd"/>
    <property type="match status" value="1"/>
</dbReference>
<dbReference type="NCBIfam" id="TIGR01098">
    <property type="entry name" value="3A0109s03R"/>
    <property type="match status" value="1"/>
</dbReference>